<evidence type="ECO:0000313" key="3">
    <source>
        <dbReference type="Proteomes" id="UP000015106"/>
    </source>
</evidence>
<dbReference type="AlphaFoldDB" id="A0A8R7QWH1"/>
<organism evidence="2 3">
    <name type="scientific">Triticum urartu</name>
    <name type="common">Red wild einkorn</name>
    <name type="synonym">Crithodium urartu</name>
    <dbReference type="NCBI Taxonomy" id="4572"/>
    <lineage>
        <taxon>Eukaryota</taxon>
        <taxon>Viridiplantae</taxon>
        <taxon>Streptophyta</taxon>
        <taxon>Embryophyta</taxon>
        <taxon>Tracheophyta</taxon>
        <taxon>Spermatophyta</taxon>
        <taxon>Magnoliopsida</taxon>
        <taxon>Liliopsida</taxon>
        <taxon>Poales</taxon>
        <taxon>Poaceae</taxon>
        <taxon>BOP clade</taxon>
        <taxon>Pooideae</taxon>
        <taxon>Triticodae</taxon>
        <taxon>Triticeae</taxon>
        <taxon>Triticinae</taxon>
        <taxon>Triticum</taxon>
    </lineage>
</organism>
<reference evidence="2" key="2">
    <citation type="submission" date="2018-03" db="EMBL/GenBank/DDBJ databases">
        <title>The Triticum urartu genome reveals the dynamic nature of wheat genome evolution.</title>
        <authorList>
            <person name="Ling H."/>
            <person name="Ma B."/>
            <person name="Shi X."/>
            <person name="Liu H."/>
            <person name="Dong L."/>
            <person name="Sun H."/>
            <person name="Cao Y."/>
            <person name="Gao Q."/>
            <person name="Zheng S."/>
            <person name="Li Y."/>
            <person name="Yu Y."/>
            <person name="Du H."/>
            <person name="Qi M."/>
            <person name="Li Y."/>
            <person name="Yu H."/>
            <person name="Cui Y."/>
            <person name="Wang N."/>
            <person name="Chen C."/>
            <person name="Wu H."/>
            <person name="Zhao Y."/>
            <person name="Zhang J."/>
            <person name="Li Y."/>
            <person name="Zhou W."/>
            <person name="Zhang B."/>
            <person name="Hu W."/>
            <person name="Eijk M."/>
            <person name="Tang J."/>
            <person name="Witsenboer H."/>
            <person name="Zhao S."/>
            <person name="Li Z."/>
            <person name="Zhang A."/>
            <person name="Wang D."/>
            <person name="Liang C."/>
        </authorList>
    </citation>
    <scope>NUCLEOTIDE SEQUENCE [LARGE SCALE GENOMIC DNA]</scope>
    <source>
        <strain evidence="2">cv. G1812</strain>
    </source>
</reference>
<evidence type="ECO:0000256" key="1">
    <source>
        <dbReference type="SAM" id="MobiDB-lite"/>
    </source>
</evidence>
<sequence length="139" mass="16094">MAPDELERQRRRMWLVRAKRIDDVVLCWMKCMQELMEKEAIARDNPGFQVDVSMHKRCVDRGLRNVADVIFSETTNEERSRMPTRSRPELVLEWALEEVKSPIMIQRARWGCVVGIMPPRIPPPPRDSTPPSAVALPST</sequence>
<dbReference type="Proteomes" id="UP000015106">
    <property type="component" value="Chromosome 7"/>
</dbReference>
<dbReference type="EnsemblPlants" id="TuG1812G0700001121.01.T01">
    <property type="protein sequence ID" value="TuG1812G0700001121.01.T01.cds333310"/>
    <property type="gene ID" value="TuG1812G0700001121.01"/>
</dbReference>
<name>A0A8R7QWH1_TRIUA</name>
<dbReference type="Gramene" id="TuG1812G0700001121.01.T01">
    <property type="protein sequence ID" value="TuG1812G0700001121.01.T01.cds333310"/>
    <property type="gene ID" value="TuG1812G0700001121.01"/>
</dbReference>
<evidence type="ECO:0000313" key="2">
    <source>
        <dbReference type="EnsemblPlants" id="TuG1812G0700001121.01.T01.cds333310"/>
    </source>
</evidence>
<accession>A0A8R7QWH1</accession>
<protein>
    <submittedName>
        <fullName evidence="2">Uncharacterized protein</fullName>
    </submittedName>
</protein>
<feature type="region of interest" description="Disordered" evidence="1">
    <location>
        <begin position="120"/>
        <end position="139"/>
    </location>
</feature>
<reference evidence="2" key="3">
    <citation type="submission" date="2022-06" db="UniProtKB">
        <authorList>
            <consortium name="EnsemblPlants"/>
        </authorList>
    </citation>
    <scope>IDENTIFICATION</scope>
</reference>
<reference evidence="3" key="1">
    <citation type="journal article" date="2013" name="Nature">
        <title>Draft genome of the wheat A-genome progenitor Triticum urartu.</title>
        <authorList>
            <person name="Ling H.Q."/>
            <person name="Zhao S."/>
            <person name="Liu D."/>
            <person name="Wang J."/>
            <person name="Sun H."/>
            <person name="Zhang C."/>
            <person name="Fan H."/>
            <person name="Li D."/>
            <person name="Dong L."/>
            <person name="Tao Y."/>
            <person name="Gao C."/>
            <person name="Wu H."/>
            <person name="Li Y."/>
            <person name="Cui Y."/>
            <person name="Guo X."/>
            <person name="Zheng S."/>
            <person name="Wang B."/>
            <person name="Yu K."/>
            <person name="Liang Q."/>
            <person name="Yang W."/>
            <person name="Lou X."/>
            <person name="Chen J."/>
            <person name="Feng M."/>
            <person name="Jian J."/>
            <person name="Zhang X."/>
            <person name="Luo G."/>
            <person name="Jiang Y."/>
            <person name="Liu J."/>
            <person name="Wang Z."/>
            <person name="Sha Y."/>
            <person name="Zhang B."/>
            <person name="Wu H."/>
            <person name="Tang D."/>
            <person name="Shen Q."/>
            <person name="Xue P."/>
            <person name="Zou S."/>
            <person name="Wang X."/>
            <person name="Liu X."/>
            <person name="Wang F."/>
            <person name="Yang Y."/>
            <person name="An X."/>
            <person name="Dong Z."/>
            <person name="Zhang K."/>
            <person name="Zhang X."/>
            <person name="Luo M.C."/>
            <person name="Dvorak J."/>
            <person name="Tong Y."/>
            <person name="Wang J."/>
            <person name="Yang H."/>
            <person name="Li Z."/>
            <person name="Wang D."/>
            <person name="Zhang A."/>
            <person name="Wang J."/>
        </authorList>
    </citation>
    <scope>NUCLEOTIDE SEQUENCE</scope>
    <source>
        <strain evidence="3">cv. G1812</strain>
    </source>
</reference>
<proteinExistence type="predicted"/>
<keyword evidence="3" id="KW-1185">Reference proteome</keyword>